<accession>A0A1M6AED9</accession>
<dbReference type="InterPro" id="IPR001789">
    <property type="entry name" value="Sig_transdc_resp-reg_receiver"/>
</dbReference>
<evidence type="ECO:0000313" key="4">
    <source>
        <dbReference type="EMBL" id="SHI34573.1"/>
    </source>
</evidence>
<feature type="modified residue" description="4-aspartylphosphate" evidence="2">
    <location>
        <position position="56"/>
    </location>
</feature>
<keyword evidence="1 2" id="KW-0597">Phosphoprotein</keyword>
<dbReference type="AlphaFoldDB" id="A0A1M6AED9"/>
<proteinExistence type="predicted"/>
<dbReference type="RefSeq" id="WP_073326023.1">
    <property type="nucleotide sequence ID" value="NZ_FQYO01000001.1"/>
</dbReference>
<dbReference type="Proteomes" id="UP000184292">
    <property type="component" value="Unassembled WGS sequence"/>
</dbReference>
<evidence type="ECO:0000256" key="2">
    <source>
        <dbReference type="PROSITE-ProRule" id="PRU00169"/>
    </source>
</evidence>
<dbReference type="EMBL" id="FQYO01000001">
    <property type="protein sequence ID" value="SHI34573.1"/>
    <property type="molecule type" value="Genomic_DNA"/>
</dbReference>
<dbReference type="STRING" id="1447782.SAMN05444417_0378"/>
<dbReference type="Pfam" id="PF00072">
    <property type="entry name" value="Response_reg"/>
    <property type="match status" value="1"/>
</dbReference>
<feature type="domain" description="Response regulatory" evidence="3">
    <location>
        <begin position="6"/>
        <end position="123"/>
    </location>
</feature>
<dbReference type="Gene3D" id="3.40.50.2300">
    <property type="match status" value="1"/>
</dbReference>
<dbReference type="SMART" id="SM00448">
    <property type="entry name" value="REC"/>
    <property type="match status" value="1"/>
</dbReference>
<sequence>MSELRRVLHVDDDEDIRVIAGMALETIGELEVCYCDSGPDALDKAVGFAPDLFLLDYMMPGMDGEETARRLHELPGLETVPVIYMTARVQGDVTRALLENGAIGVISKPFDPITLSEQLIRIWEDHRG</sequence>
<dbReference type="InterPro" id="IPR050595">
    <property type="entry name" value="Bact_response_regulator"/>
</dbReference>
<dbReference type="InterPro" id="IPR011006">
    <property type="entry name" value="CheY-like_superfamily"/>
</dbReference>
<dbReference type="PANTHER" id="PTHR44591">
    <property type="entry name" value="STRESS RESPONSE REGULATOR PROTEIN 1"/>
    <property type="match status" value="1"/>
</dbReference>
<gene>
    <name evidence="4" type="ORF">SAMN05444417_0378</name>
</gene>
<organism evidence="4 5">
    <name type="scientific">Wenxinia saemankumensis</name>
    <dbReference type="NCBI Taxonomy" id="1447782"/>
    <lineage>
        <taxon>Bacteria</taxon>
        <taxon>Pseudomonadati</taxon>
        <taxon>Pseudomonadota</taxon>
        <taxon>Alphaproteobacteria</taxon>
        <taxon>Rhodobacterales</taxon>
        <taxon>Roseobacteraceae</taxon>
        <taxon>Wenxinia</taxon>
    </lineage>
</organism>
<evidence type="ECO:0000313" key="5">
    <source>
        <dbReference type="Proteomes" id="UP000184292"/>
    </source>
</evidence>
<keyword evidence="5" id="KW-1185">Reference proteome</keyword>
<name>A0A1M6AED9_9RHOB</name>
<protein>
    <submittedName>
        <fullName evidence="4">Response regulator receiver domain-containing protein</fullName>
    </submittedName>
</protein>
<dbReference type="PROSITE" id="PS50110">
    <property type="entry name" value="RESPONSE_REGULATORY"/>
    <property type="match status" value="1"/>
</dbReference>
<dbReference type="PANTHER" id="PTHR44591:SF3">
    <property type="entry name" value="RESPONSE REGULATORY DOMAIN-CONTAINING PROTEIN"/>
    <property type="match status" value="1"/>
</dbReference>
<dbReference type="OrthoDB" id="9800897at2"/>
<dbReference type="SUPFAM" id="SSF52172">
    <property type="entry name" value="CheY-like"/>
    <property type="match status" value="1"/>
</dbReference>
<evidence type="ECO:0000259" key="3">
    <source>
        <dbReference type="PROSITE" id="PS50110"/>
    </source>
</evidence>
<dbReference type="GO" id="GO:0000160">
    <property type="term" value="P:phosphorelay signal transduction system"/>
    <property type="evidence" value="ECO:0007669"/>
    <property type="project" value="InterPro"/>
</dbReference>
<evidence type="ECO:0000256" key="1">
    <source>
        <dbReference type="ARBA" id="ARBA00022553"/>
    </source>
</evidence>
<reference evidence="4 5" key="1">
    <citation type="submission" date="2016-11" db="EMBL/GenBank/DDBJ databases">
        <authorList>
            <person name="Jaros S."/>
            <person name="Januszkiewicz K."/>
            <person name="Wedrychowicz H."/>
        </authorList>
    </citation>
    <scope>NUCLEOTIDE SEQUENCE [LARGE SCALE GENOMIC DNA]</scope>
    <source>
        <strain evidence="4 5">DSM 100565</strain>
    </source>
</reference>